<accession>A0A5S9IMM1</accession>
<dbReference type="RefSeq" id="WP_151968305.1">
    <property type="nucleotide sequence ID" value="NZ_AP019860.1"/>
</dbReference>
<dbReference type="InterPro" id="IPR029063">
    <property type="entry name" value="SAM-dependent_MTases_sf"/>
</dbReference>
<evidence type="ECO:0000313" key="2">
    <source>
        <dbReference type="Proteomes" id="UP000326354"/>
    </source>
</evidence>
<organism evidence="1 2">
    <name type="scientific">Uabimicrobium amorphum</name>
    <dbReference type="NCBI Taxonomy" id="2596890"/>
    <lineage>
        <taxon>Bacteria</taxon>
        <taxon>Pseudomonadati</taxon>
        <taxon>Planctomycetota</taxon>
        <taxon>Candidatus Uabimicrobiia</taxon>
        <taxon>Candidatus Uabimicrobiales</taxon>
        <taxon>Candidatus Uabimicrobiaceae</taxon>
        <taxon>Candidatus Uabimicrobium</taxon>
    </lineage>
</organism>
<evidence type="ECO:0000313" key="1">
    <source>
        <dbReference type="EMBL" id="BBM84131.1"/>
    </source>
</evidence>
<name>A0A5S9IMM1_UABAM</name>
<keyword evidence="2" id="KW-1185">Reference proteome</keyword>
<reference evidence="1 2" key="1">
    <citation type="submission" date="2019-08" db="EMBL/GenBank/DDBJ databases">
        <title>Complete genome sequence of Candidatus Uab amorphum.</title>
        <authorList>
            <person name="Shiratori T."/>
            <person name="Suzuki S."/>
            <person name="Kakizawa Y."/>
            <person name="Ishida K."/>
        </authorList>
    </citation>
    <scope>NUCLEOTIDE SEQUENCE [LARGE SCALE GENOMIC DNA]</scope>
    <source>
        <strain evidence="1 2">SRT547</strain>
    </source>
</reference>
<dbReference type="OrthoDB" id="9765084at2"/>
<dbReference type="KEGG" id="uam:UABAM_02487"/>
<dbReference type="EMBL" id="AP019860">
    <property type="protein sequence ID" value="BBM84131.1"/>
    <property type="molecule type" value="Genomic_DNA"/>
</dbReference>
<dbReference type="Gene3D" id="3.40.50.150">
    <property type="entry name" value="Vaccinia Virus protein VP39"/>
    <property type="match status" value="1"/>
</dbReference>
<sequence>MKDMNQVSSSFRDPAGFVFVKDGTVYRQINKEYEHDYRKLMDSGLYEALTKKKWLVCHEEVDITRDELAYKIIRPQQIPFISYSYEWCFSQLKDAALLTLDIQELALRFGMSLKDSSSYNIQFLPKPIFIDTTSFEEYEEGSAWVGYRQFCRHFLAPLALMSRCNIYLNKMLTSYIDGIPLDLASSLLPARTKFNISLLSHIHLHAKSESFDGAQKPKKYKVSKLGLLGIIDNLRSCVKRMQLKKAHSSIWSDYYEKELNYSDEAFTAKKEIVAEMLKSISSQSVVDLGANRGIFSRVASEMGIFTISSDIDPIAVERNYLEAKAKKRDHLLPLVVDITNPSPGIGWENEERESFFTRAPETTALALALIHHLVIANNLPFGKVAAFFSRVCQHLIIEFVPKSDSQVERMLRHRKDIFGFYTADNFEADFAKEFTIKRTVPVEGSNRVIYLMERK</sequence>
<dbReference type="SUPFAM" id="SSF53335">
    <property type="entry name" value="S-adenosyl-L-methionine-dependent methyltransferases"/>
    <property type="match status" value="1"/>
</dbReference>
<dbReference type="Proteomes" id="UP000326354">
    <property type="component" value="Chromosome"/>
</dbReference>
<protein>
    <submittedName>
        <fullName evidence="1">Nodulation protein NoeA</fullName>
    </submittedName>
</protein>
<gene>
    <name evidence="1" type="ORF">UABAM_02487</name>
</gene>
<dbReference type="AlphaFoldDB" id="A0A5S9IMM1"/>
<proteinExistence type="predicted"/>